<accession>A0A0J7JXA8</accession>
<proteinExistence type="predicted"/>
<feature type="region of interest" description="Disordered" evidence="1">
    <location>
        <begin position="167"/>
        <end position="194"/>
    </location>
</feature>
<reference evidence="2 3" key="1">
    <citation type="submission" date="2015-04" db="EMBL/GenBank/DDBJ databases">
        <title>Lasius niger genome sequencing.</title>
        <authorList>
            <person name="Konorov E.A."/>
            <person name="Nikitin M.A."/>
            <person name="Kirill M.V."/>
            <person name="Chang P."/>
        </authorList>
    </citation>
    <scope>NUCLEOTIDE SEQUENCE [LARGE SCALE GENOMIC DNA]</scope>
    <source>
        <tissue evidence="2">Whole</tissue>
    </source>
</reference>
<evidence type="ECO:0000313" key="2">
    <source>
        <dbReference type="EMBL" id="KMQ82546.1"/>
    </source>
</evidence>
<organism evidence="2 3">
    <name type="scientific">Lasius niger</name>
    <name type="common">Black garden ant</name>
    <dbReference type="NCBI Taxonomy" id="67767"/>
    <lineage>
        <taxon>Eukaryota</taxon>
        <taxon>Metazoa</taxon>
        <taxon>Ecdysozoa</taxon>
        <taxon>Arthropoda</taxon>
        <taxon>Hexapoda</taxon>
        <taxon>Insecta</taxon>
        <taxon>Pterygota</taxon>
        <taxon>Neoptera</taxon>
        <taxon>Endopterygota</taxon>
        <taxon>Hymenoptera</taxon>
        <taxon>Apocrita</taxon>
        <taxon>Aculeata</taxon>
        <taxon>Formicoidea</taxon>
        <taxon>Formicidae</taxon>
        <taxon>Formicinae</taxon>
        <taxon>Lasius</taxon>
        <taxon>Lasius</taxon>
    </lineage>
</organism>
<feature type="region of interest" description="Disordered" evidence="1">
    <location>
        <begin position="9"/>
        <end position="35"/>
    </location>
</feature>
<dbReference type="PaxDb" id="67767-A0A0J7JXA8"/>
<dbReference type="AlphaFoldDB" id="A0A0J7JXA8"/>
<evidence type="ECO:0000256" key="1">
    <source>
        <dbReference type="SAM" id="MobiDB-lite"/>
    </source>
</evidence>
<sequence>MDADWVKLETNDYETGQSDMRTANGKDVQRRNKKTMKSEKLKQLFEEEEKLKKKILSKIFLEKNSSRIEFTDLQKRSQKRLDILSSYVEEGEAPEPDELERLKQMDQKNEEDIKQILLMAHRSNLEKTLLDNRKRNETERKKEIDTVPTAAKRRRLTCIILSDEDEPIPQTIFPSSSATLLSGGPKENKIKQED</sequence>
<protein>
    <submittedName>
        <fullName evidence="2">Uncharacterized protein</fullName>
    </submittedName>
</protein>
<dbReference type="Proteomes" id="UP000036403">
    <property type="component" value="Unassembled WGS sequence"/>
</dbReference>
<dbReference type="EMBL" id="LBMM01024603">
    <property type="protein sequence ID" value="KMQ82546.1"/>
    <property type="molecule type" value="Genomic_DNA"/>
</dbReference>
<gene>
    <name evidence="2" type="ORF">RF55_22587</name>
</gene>
<feature type="region of interest" description="Disordered" evidence="1">
    <location>
        <begin position="128"/>
        <end position="147"/>
    </location>
</feature>
<comment type="caution">
    <text evidence="2">The sequence shown here is derived from an EMBL/GenBank/DDBJ whole genome shotgun (WGS) entry which is preliminary data.</text>
</comment>
<name>A0A0J7JXA8_LASNI</name>
<keyword evidence="3" id="KW-1185">Reference proteome</keyword>
<feature type="compositionally biased region" description="Basic and acidic residues" evidence="1">
    <location>
        <begin position="128"/>
        <end position="145"/>
    </location>
</feature>
<evidence type="ECO:0000313" key="3">
    <source>
        <dbReference type="Proteomes" id="UP000036403"/>
    </source>
</evidence>